<dbReference type="InterPro" id="IPR020568">
    <property type="entry name" value="Ribosomal_Su5_D2-typ_SF"/>
</dbReference>
<evidence type="ECO:0000313" key="3">
    <source>
        <dbReference type="Proteomes" id="UP000789595"/>
    </source>
</evidence>
<evidence type="ECO:0000313" key="2">
    <source>
        <dbReference type="EMBL" id="CAH0371964.1"/>
    </source>
</evidence>
<gene>
    <name evidence="2" type="ORF">PECAL_3P19360</name>
</gene>
<dbReference type="Gene3D" id="3.30.230.70">
    <property type="entry name" value="GHMP Kinase, N-terminal domain"/>
    <property type="match status" value="1"/>
</dbReference>
<reference evidence="2" key="1">
    <citation type="submission" date="2021-11" db="EMBL/GenBank/DDBJ databases">
        <authorList>
            <consortium name="Genoscope - CEA"/>
            <person name="William W."/>
        </authorList>
    </citation>
    <scope>NUCLEOTIDE SEQUENCE</scope>
</reference>
<dbReference type="Proteomes" id="UP000789595">
    <property type="component" value="Unassembled WGS sequence"/>
</dbReference>
<dbReference type="EMBL" id="CAKKNE010000003">
    <property type="protein sequence ID" value="CAH0371964.1"/>
    <property type="molecule type" value="Genomic_DNA"/>
</dbReference>
<evidence type="ECO:0000259" key="1">
    <source>
        <dbReference type="Pfam" id="PF01138"/>
    </source>
</evidence>
<protein>
    <recommendedName>
        <fullName evidence="1">Exoribonuclease phosphorolytic domain-containing protein</fullName>
    </recommendedName>
</protein>
<comment type="caution">
    <text evidence="2">The sequence shown here is derived from an EMBL/GenBank/DDBJ whole genome shotgun (WGS) entry which is preliminary data.</text>
</comment>
<dbReference type="InterPro" id="IPR001247">
    <property type="entry name" value="ExoRNase_PH_dom1"/>
</dbReference>
<dbReference type="Pfam" id="PF01138">
    <property type="entry name" value="RNase_PH"/>
    <property type="match status" value="1"/>
</dbReference>
<dbReference type="InterPro" id="IPR027408">
    <property type="entry name" value="PNPase/RNase_PH_dom_sf"/>
</dbReference>
<name>A0A8J2WXY1_9STRA</name>
<keyword evidence="3" id="KW-1185">Reference proteome</keyword>
<dbReference type="SUPFAM" id="SSF54211">
    <property type="entry name" value="Ribosomal protein S5 domain 2-like"/>
    <property type="match status" value="1"/>
</dbReference>
<proteinExistence type="predicted"/>
<accession>A0A8J2WXY1</accession>
<sequence>MAGEALRIDLGTVADAAGSATVFYDGSSVSVACRLEAARRDGLTIDCEVEAASFDAPQINGDDVARALKSCLAPGGPKAFIKLRAVILNSGRGELAAACMAASLALCDADIPLRGLCGGGCVELGEGALALVATAEGVVASRVDGAGDTAAALDEALGAAAEARGRMRAALVERLSSG</sequence>
<organism evidence="2 3">
    <name type="scientific">Pelagomonas calceolata</name>
    <dbReference type="NCBI Taxonomy" id="35677"/>
    <lineage>
        <taxon>Eukaryota</taxon>
        <taxon>Sar</taxon>
        <taxon>Stramenopiles</taxon>
        <taxon>Ochrophyta</taxon>
        <taxon>Pelagophyceae</taxon>
        <taxon>Pelagomonadales</taxon>
        <taxon>Pelagomonadaceae</taxon>
        <taxon>Pelagomonas</taxon>
    </lineage>
</organism>
<dbReference type="AlphaFoldDB" id="A0A8J2WXY1"/>
<feature type="domain" description="Exoribonuclease phosphorolytic" evidence="1">
    <location>
        <begin position="6"/>
        <end position="112"/>
    </location>
</feature>